<sequence>MTEQSPLRIAILMGSTRNGRFCPTITGWFGEQAEQYGDLAVDVIDLNEVALPDTLIDDNDPIPPQVEALSARIHAADAFVVITPEYNHSFPAPLKTAIDWFYAEWQAKPVGFVSYGGMSGGLRAVEQLRLVFAEVHAMTVRDGVSFHNYPDQFDEQGQPKDRVGVNGAAKAMLDQLCWWARALRTARAAHPYTG</sequence>
<dbReference type="GO" id="GO:0010181">
    <property type="term" value="F:FMN binding"/>
    <property type="evidence" value="ECO:0007669"/>
    <property type="project" value="TreeGrafter"/>
</dbReference>
<dbReference type="GO" id="GO:0016491">
    <property type="term" value="F:oxidoreductase activity"/>
    <property type="evidence" value="ECO:0007669"/>
    <property type="project" value="InterPro"/>
</dbReference>
<dbReference type="PANTHER" id="PTHR30543:SF21">
    <property type="entry name" value="NAD(P)H-DEPENDENT FMN REDUCTASE LOT6"/>
    <property type="match status" value="1"/>
</dbReference>
<dbReference type="InterPro" id="IPR029039">
    <property type="entry name" value="Flavoprotein-like_sf"/>
</dbReference>
<comment type="caution">
    <text evidence="2">The sequence shown here is derived from an EMBL/GenBank/DDBJ whole genome shotgun (WGS) entry which is preliminary data.</text>
</comment>
<keyword evidence="3" id="KW-1185">Reference proteome</keyword>
<dbReference type="AlphaFoldDB" id="A0A4R2QV42"/>
<dbReference type="Proteomes" id="UP000294911">
    <property type="component" value="Unassembled WGS sequence"/>
</dbReference>
<reference evidence="2 3" key="1">
    <citation type="submission" date="2019-03" db="EMBL/GenBank/DDBJ databases">
        <title>Genomic Encyclopedia of Type Strains, Phase IV (KMG-IV): sequencing the most valuable type-strain genomes for metagenomic binning, comparative biology and taxonomic classification.</title>
        <authorList>
            <person name="Goeker M."/>
        </authorList>
    </citation>
    <scope>NUCLEOTIDE SEQUENCE [LARGE SCALE GENOMIC DNA]</scope>
    <source>
        <strain evidence="2 3">DSM 45765</strain>
    </source>
</reference>
<feature type="domain" description="NADPH-dependent FMN reductase-like" evidence="1">
    <location>
        <begin position="8"/>
        <end position="149"/>
    </location>
</feature>
<proteinExistence type="predicted"/>
<evidence type="ECO:0000259" key="1">
    <source>
        <dbReference type="Pfam" id="PF03358"/>
    </source>
</evidence>
<dbReference type="Pfam" id="PF03358">
    <property type="entry name" value="FMN_red"/>
    <property type="match status" value="1"/>
</dbReference>
<dbReference type="OrthoDB" id="9812295at2"/>
<evidence type="ECO:0000313" key="2">
    <source>
        <dbReference type="EMBL" id="TCP50965.1"/>
    </source>
</evidence>
<dbReference type="RefSeq" id="WP_132878193.1">
    <property type="nucleotide sequence ID" value="NZ_SLXQ01000007.1"/>
</dbReference>
<dbReference type="EMBL" id="SLXQ01000007">
    <property type="protein sequence ID" value="TCP50965.1"/>
    <property type="molecule type" value="Genomic_DNA"/>
</dbReference>
<accession>A0A4R2QV42</accession>
<dbReference type="InterPro" id="IPR050712">
    <property type="entry name" value="NAD(P)H-dep_reductase"/>
</dbReference>
<protein>
    <submittedName>
        <fullName evidence="2">NAD(P)H-dependent FMN reductase</fullName>
    </submittedName>
</protein>
<dbReference type="SUPFAM" id="SSF52218">
    <property type="entry name" value="Flavoproteins"/>
    <property type="match status" value="1"/>
</dbReference>
<dbReference type="InterPro" id="IPR005025">
    <property type="entry name" value="FMN_Rdtase-like_dom"/>
</dbReference>
<dbReference type="PANTHER" id="PTHR30543">
    <property type="entry name" value="CHROMATE REDUCTASE"/>
    <property type="match status" value="1"/>
</dbReference>
<dbReference type="GO" id="GO:0005829">
    <property type="term" value="C:cytosol"/>
    <property type="evidence" value="ECO:0007669"/>
    <property type="project" value="TreeGrafter"/>
</dbReference>
<evidence type="ECO:0000313" key="3">
    <source>
        <dbReference type="Proteomes" id="UP000294911"/>
    </source>
</evidence>
<dbReference type="Gene3D" id="3.40.50.360">
    <property type="match status" value="1"/>
</dbReference>
<organism evidence="2 3">
    <name type="scientific">Tamaricihabitans halophyticus</name>
    <dbReference type="NCBI Taxonomy" id="1262583"/>
    <lineage>
        <taxon>Bacteria</taxon>
        <taxon>Bacillati</taxon>
        <taxon>Actinomycetota</taxon>
        <taxon>Actinomycetes</taxon>
        <taxon>Pseudonocardiales</taxon>
        <taxon>Pseudonocardiaceae</taxon>
        <taxon>Tamaricihabitans</taxon>
    </lineage>
</organism>
<gene>
    <name evidence="2" type="ORF">EV191_107229</name>
</gene>
<name>A0A4R2QV42_9PSEU</name>